<dbReference type="Proteomes" id="UP000013988">
    <property type="component" value="Unassembled WGS sequence"/>
</dbReference>
<dbReference type="OrthoDB" id="9986921at2"/>
<dbReference type="InterPro" id="IPR045584">
    <property type="entry name" value="Pilin-like"/>
</dbReference>
<feature type="transmembrane region" description="Helical" evidence="1">
    <location>
        <begin position="15"/>
        <end position="37"/>
    </location>
</feature>
<dbReference type="PATRIC" id="fig|1202534.3.peg.194"/>
<organism evidence="2 3">
    <name type="scientific">Clostridium sartagoforme AAU1</name>
    <dbReference type="NCBI Taxonomy" id="1202534"/>
    <lineage>
        <taxon>Bacteria</taxon>
        <taxon>Bacillati</taxon>
        <taxon>Bacillota</taxon>
        <taxon>Clostridia</taxon>
        <taxon>Eubacteriales</taxon>
        <taxon>Clostridiaceae</taxon>
        <taxon>Clostridium</taxon>
    </lineage>
</organism>
<proteinExistence type="predicted"/>
<evidence type="ECO:0000313" key="2">
    <source>
        <dbReference type="EMBL" id="EOR28103.1"/>
    </source>
</evidence>
<dbReference type="SUPFAM" id="SSF54523">
    <property type="entry name" value="Pili subunits"/>
    <property type="match status" value="1"/>
</dbReference>
<name>R9CFP1_9CLOT</name>
<evidence type="ECO:0000313" key="3">
    <source>
        <dbReference type="Proteomes" id="UP000013988"/>
    </source>
</evidence>
<evidence type="ECO:0000256" key="1">
    <source>
        <dbReference type="SAM" id="Phobius"/>
    </source>
</evidence>
<keyword evidence="3" id="KW-1185">Reference proteome</keyword>
<dbReference type="AlphaFoldDB" id="R9CFP1"/>
<dbReference type="RefSeq" id="WP_016205722.1">
    <property type="nucleotide sequence ID" value="NZ_ASRV01000016.1"/>
</dbReference>
<keyword evidence="1" id="KW-0472">Membrane</keyword>
<keyword evidence="1" id="KW-1133">Transmembrane helix</keyword>
<evidence type="ECO:0008006" key="4">
    <source>
        <dbReference type="Google" id="ProtNLM"/>
    </source>
</evidence>
<dbReference type="Gene3D" id="3.30.700.10">
    <property type="entry name" value="Glycoprotein, Type 4 Pilin"/>
    <property type="match status" value="1"/>
</dbReference>
<dbReference type="EMBL" id="ASRV01000016">
    <property type="protein sequence ID" value="EOR28103.1"/>
    <property type="molecule type" value="Genomic_DNA"/>
</dbReference>
<protein>
    <recommendedName>
        <fullName evidence="4">Prepilin-type N-terminal cleavage/methylation domain-containing protein</fullName>
    </recommendedName>
</protein>
<reference evidence="2 3" key="1">
    <citation type="submission" date="2013-03" db="EMBL/GenBank/DDBJ databases">
        <title>Whole genome shotgun sequencing of Clostridium sartagoforme AAU1.</title>
        <authorList>
            <person name="Joshi C.G."/>
            <person name="Duggirala S.M."/>
            <person name="Nathani N.M."/>
            <person name="Bhatt V.D."/>
            <person name="Patel A.K."/>
            <person name="Pandya P.R."/>
            <person name="KaPatel J.A."/>
        </authorList>
    </citation>
    <scope>NUCLEOTIDE SEQUENCE [LARGE SCALE GENOMIC DNA]</scope>
    <source>
        <strain evidence="2 3">AAU1</strain>
    </source>
</reference>
<sequence>MTKYSNKKKKKYKKYNFTIIEMITLIVLIIALMAILIPNFKKYSVDTKKAEVKSIIQDFIMAVEIAKVKDNIEVLDSDSIKSMEDNSDKNLSVIKNYIDDSKKIEKIKYLKIEEAKQIITDSADFEIDKEGNFLRIINEKE</sequence>
<keyword evidence="1" id="KW-0812">Transmembrane</keyword>
<gene>
    <name evidence="2" type="ORF">A500_00965</name>
</gene>
<comment type="caution">
    <text evidence="2">The sequence shown here is derived from an EMBL/GenBank/DDBJ whole genome shotgun (WGS) entry which is preliminary data.</text>
</comment>
<accession>R9CFP1</accession>